<accession>A0A1E4RHJ6</accession>
<evidence type="ECO:0000256" key="5">
    <source>
        <dbReference type="ARBA" id="ARBA00023136"/>
    </source>
</evidence>
<dbReference type="PANTHER" id="PTHR43791:SF50">
    <property type="entry name" value="TRANSPORTER, PUTATIVE (AFU_ORTHOLOGUE AFUA_2G00840)-RELATED"/>
    <property type="match status" value="1"/>
</dbReference>
<keyword evidence="4 6" id="KW-1133">Transmembrane helix</keyword>
<evidence type="ECO:0000259" key="7">
    <source>
        <dbReference type="PROSITE" id="PS50850"/>
    </source>
</evidence>
<feature type="transmembrane region" description="Helical" evidence="6">
    <location>
        <begin position="260"/>
        <end position="278"/>
    </location>
</feature>
<evidence type="ECO:0000256" key="2">
    <source>
        <dbReference type="ARBA" id="ARBA00022448"/>
    </source>
</evidence>
<dbReference type="RefSeq" id="XP_020075809.1">
    <property type="nucleotide sequence ID" value="XM_020222318.1"/>
</dbReference>
<evidence type="ECO:0000256" key="1">
    <source>
        <dbReference type="ARBA" id="ARBA00004141"/>
    </source>
</evidence>
<dbReference type="Proteomes" id="UP000095085">
    <property type="component" value="Unassembled WGS sequence"/>
</dbReference>
<protein>
    <submittedName>
        <fullName evidence="8">Transporter of nicotinic acid</fullName>
    </submittedName>
</protein>
<sequence length="480" mass="53217">MSSAIKDNKQSGDPKLERAICRKLDFTILPVLAIVYLFNGLDKSNISNAKTDTIMEDLNISGNQWNLLLSIFYIPFVLCAFPLSFVVKKFNPARMIPIFMFGFGSITALLATTALYKTNGFVLLLIGRLFLGAFESAILPSIIFYLSRWYRRAELATRVAIFYSAAALANAFSGLLAYGLFQVESPVLHGWQLLFLVELAGTLIFSVVAFLVLPRSIEQTSIFTEEEREYAKYRIETDSKSVTADKAPFKESLKVFKHPVYWIWLLVEVCIGVPLNSINNWFPQIVQNLGHPTTAQTNLYTVGPNVWGAVALIFFAIGSDYFKIRSLFVCAAVISTLIGFVVYGCVDTLNHIPVAYFACFLMTTGASASSVLTSSWYTNNTPSESRKLAMASIGIPLANAAGLISTNIFRAKDAPKYVPALGITAGFGGLAVVLILSLYTFMVFDNRRRNRLQGVDLTFEDVPTADLADGPHNPNFRWMY</sequence>
<dbReference type="PROSITE" id="PS50850">
    <property type="entry name" value="MFS"/>
    <property type="match status" value="1"/>
</dbReference>
<feature type="transmembrane region" description="Helical" evidence="6">
    <location>
        <begin position="324"/>
        <end position="343"/>
    </location>
</feature>
<keyword evidence="9" id="KW-1185">Reference proteome</keyword>
<feature type="transmembrane region" description="Helical" evidence="6">
    <location>
        <begin position="20"/>
        <end position="38"/>
    </location>
</feature>
<comment type="subcellular location">
    <subcellularLocation>
        <location evidence="1">Membrane</location>
        <topology evidence="1">Multi-pass membrane protein</topology>
    </subcellularLocation>
</comment>
<dbReference type="Pfam" id="PF07690">
    <property type="entry name" value="MFS_1"/>
    <property type="match status" value="1"/>
</dbReference>
<dbReference type="GeneID" id="30996867"/>
<feature type="transmembrane region" description="Helical" evidence="6">
    <location>
        <begin position="122"/>
        <end position="147"/>
    </location>
</feature>
<dbReference type="Gene3D" id="1.20.1250.20">
    <property type="entry name" value="MFS general substrate transporter like domains"/>
    <property type="match status" value="2"/>
</dbReference>
<feature type="transmembrane region" description="Helical" evidence="6">
    <location>
        <begin position="421"/>
        <end position="444"/>
    </location>
</feature>
<feature type="transmembrane region" description="Helical" evidence="6">
    <location>
        <begin position="98"/>
        <end position="116"/>
    </location>
</feature>
<proteinExistence type="predicted"/>
<evidence type="ECO:0000256" key="6">
    <source>
        <dbReference type="SAM" id="Phobius"/>
    </source>
</evidence>
<dbReference type="InterPro" id="IPR020846">
    <property type="entry name" value="MFS_dom"/>
</dbReference>
<dbReference type="SUPFAM" id="SSF103473">
    <property type="entry name" value="MFS general substrate transporter"/>
    <property type="match status" value="1"/>
</dbReference>
<dbReference type="GO" id="GO:0022857">
    <property type="term" value="F:transmembrane transporter activity"/>
    <property type="evidence" value="ECO:0007669"/>
    <property type="project" value="InterPro"/>
</dbReference>
<dbReference type="FunFam" id="1.20.1250.20:FF:000013">
    <property type="entry name" value="MFS general substrate transporter"/>
    <property type="match status" value="1"/>
</dbReference>
<feature type="transmembrane region" description="Helical" evidence="6">
    <location>
        <begin position="65"/>
        <end position="86"/>
    </location>
</feature>
<feature type="transmembrane region" description="Helical" evidence="6">
    <location>
        <begin position="159"/>
        <end position="181"/>
    </location>
</feature>
<dbReference type="STRING" id="984485.A0A1E4RHJ6"/>
<dbReference type="FunFam" id="1.20.1250.20:FF:000188">
    <property type="entry name" value="MFS general substrate transporter"/>
    <property type="match status" value="1"/>
</dbReference>
<evidence type="ECO:0000313" key="8">
    <source>
        <dbReference type="EMBL" id="ODV66742.1"/>
    </source>
</evidence>
<evidence type="ECO:0000256" key="4">
    <source>
        <dbReference type="ARBA" id="ARBA00022989"/>
    </source>
</evidence>
<dbReference type="InterPro" id="IPR036259">
    <property type="entry name" value="MFS_trans_sf"/>
</dbReference>
<dbReference type="AlphaFoldDB" id="A0A1E4RHJ6"/>
<evidence type="ECO:0000256" key="3">
    <source>
        <dbReference type="ARBA" id="ARBA00022692"/>
    </source>
</evidence>
<keyword evidence="5 6" id="KW-0472">Membrane</keyword>
<name>A0A1E4RHJ6_9ASCO</name>
<keyword evidence="2" id="KW-0813">Transport</keyword>
<dbReference type="EMBL" id="KV454542">
    <property type="protein sequence ID" value="ODV66742.1"/>
    <property type="molecule type" value="Genomic_DNA"/>
</dbReference>
<feature type="transmembrane region" description="Helical" evidence="6">
    <location>
        <begin position="355"/>
        <end position="376"/>
    </location>
</feature>
<organism evidence="8 9">
    <name type="scientific">Hyphopichia burtonii NRRL Y-1933</name>
    <dbReference type="NCBI Taxonomy" id="984485"/>
    <lineage>
        <taxon>Eukaryota</taxon>
        <taxon>Fungi</taxon>
        <taxon>Dikarya</taxon>
        <taxon>Ascomycota</taxon>
        <taxon>Saccharomycotina</taxon>
        <taxon>Pichiomycetes</taxon>
        <taxon>Debaryomycetaceae</taxon>
        <taxon>Hyphopichia</taxon>
    </lineage>
</organism>
<feature type="transmembrane region" description="Helical" evidence="6">
    <location>
        <begin position="193"/>
        <end position="213"/>
    </location>
</feature>
<feature type="transmembrane region" description="Helical" evidence="6">
    <location>
        <begin position="298"/>
        <end position="317"/>
    </location>
</feature>
<dbReference type="OrthoDB" id="2962993at2759"/>
<reference evidence="9" key="1">
    <citation type="submission" date="2016-05" db="EMBL/GenBank/DDBJ databases">
        <title>Comparative genomics of biotechnologically important yeasts.</title>
        <authorList>
            <consortium name="DOE Joint Genome Institute"/>
            <person name="Riley R."/>
            <person name="Haridas S."/>
            <person name="Wolfe K.H."/>
            <person name="Lopes M.R."/>
            <person name="Hittinger C.T."/>
            <person name="Goker M."/>
            <person name="Salamov A."/>
            <person name="Wisecaver J."/>
            <person name="Long T.M."/>
            <person name="Aerts A.L."/>
            <person name="Barry K."/>
            <person name="Choi C."/>
            <person name="Clum A."/>
            <person name="Coughlan A.Y."/>
            <person name="Deshpande S."/>
            <person name="Douglass A.P."/>
            <person name="Hanson S.J."/>
            <person name="Klenk H.-P."/>
            <person name="Labutti K."/>
            <person name="Lapidus A."/>
            <person name="Lindquist E."/>
            <person name="Lipzen A."/>
            <person name="Meier-Kolthoff J.P."/>
            <person name="Ohm R.A."/>
            <person name="Otillar R.P."/>
            <person name="Pangilinan J."/>
            <person name="Peng Y."/>
            <person name="Rokas A."/>
            <person name="Rosa C.A."/>
            <person name="Scheuner C."/>
            <person name="Sibirny A.A."/>
            <person name="Slot J.C."/>
            <person name="Stielow J.B."/>
            <person name="Sun H."/>
            <person name="Kurtzman C.P."/>
            <person name="Blackwell M."/>
            <person name="Grigoriev I.V."/>
            <person name="Jeffries T.W."/>
        </authorList>
    </citation>
    <scope>NUCLEOTIDE SEQUENCE [LARGE SCALE GENOMIC DNA]</scope>
    <source>
        <strain evidence="9">NRRL Y-1933</strain>
    </source>
</reference>
<gene>
    <name evidence="8" type="ORF">HYPBUDRAFT_157862</name>
</gene>
<dbReference type="InterPro" id="IPR011701">
    <property type="entry name" value="MFS"/>
</dbReference>
<dbReference type="GO" id="GO:0016020">
    <property type="term" value="C:membrane"/>
    <property type="evidence" value="ECO:0007669"/>
    <property type="project" value="UniProtKB-SubCell"/>
</dbReference>
<feature type="transmembrane region" description="Helical" evidence="6">
    <location>
        <begin position="388"/>
        <end position="409"/>
    </location>
</feature>
<keyword evidence="3 6" id="KW-0812">Transmembrane</keyword>
<dbReference type="PANTHER" id="PTHR43791">
    <property type="entry name" value="PERMEASE-RELATED"/>
    <property type="match status" value="1"/>
</dbReference>
<feature type="domain" description="Major facilitator superfamily (MFS) profile" evidence="7">
    <location>
        <begin position="28"/>
        <end position="449"/>
    </location>
</feature>
<evidence type="ECO:0000313" key="9">
    <source>
        <dbReference type="Proteomes" id="UP000095085"/>
    </source>
</evidence>